<keyword evidence="2" id="KW-1185">Reference proteome</keyword>
<dbReference type="Proteomes" id="UP001162131">
    <property type="component" value="Unassembled WGS sequence"/>
</dbReference>
<gene>
    <name evidence="1" type="ORF">BSTOLATCC_MIC40968</name>
</gene>
<dbReference type="AlphaFoldDB" id="A0AAU9JLF8"/>
<dbReference type="EMBL" id="CAJZBQ010000040">
    <property type="protein sequence ID" value="CAG9326543.1"/>
    <property type="molecule type" value="Genomic_DNA"/>
</dbReference>
<comment type="caution">
    <text evidence="1">The sequence shown here is derived from an EMBL/GenBank/DDBJ whole genome shotgun (WGS) entry which is preliminary data.</text>
</comment>
<proteinExistence type="predicted"/>
<reference evidence="1" key="1">
    <citation type="submission" date="2021-09" db="EMBL/GenBank/DDBJ databases">
        <authorList>
            <consortium name="AG Swart"/>
            <person name="Singh M."/>
            <person name="Singh A."/>
            <person name="Seah K."/>
            <person name="Emmerich C."/>
        </authorList>
    </citation>
    <scope>NUCLEOTIDE SEQUENCE</scope>
    <source>
        <strain evidence="1">ATCC30299</strain>
    </source>
</reference>
<evidence type="ECO:0000313" key="1">
    <source>
        <dbReference type="EMBL" id="CAG9326543.1"/>
    </source>
</evidence>
<sequence length="151" mass="17382">MGCGASSTRTTPGFQAVIVKKKYSIKVYRTLNDEPLDFSVTSEFDEIPLPTLMNIISFDKDTGDSIDANFMSIYDKENDKFDYVVQRLLGIEVENLKDPMSGNMWVPYVKGNKLDWNKICNDEFKVKPEDEIVWRFQKFNEEAENQVTSQG</sequence>
<evidence type="ECO:0000313" key="2">
    <source>
        <dbReference type="Proteomes" id="UP001162131"/>
    </source>
</evidence>
<name>A0AAU9JLF8_9CILI</name>
<organism evidence="1 2">
    <name type="scientific">Blepharisma stoltei</name>
    <dbReference type="NCBI Taxonomy" id="1481888"/>
    <lineage>
        <taxon>Eukaryota</taxon>
        <taxon>Sar</taxon>
        <taxon>Alveolata</taxon>
        <taxon>Ciliophora</taxon>
        <taxon>Postciliodesmatophora</taxon>
        <taxon>Heterotrichea</taxon>
        <taxon>Heterotrichida</taxon>
        <taxon>Blepharismidae</taxon>
        <taxon>Blepharisma</taxon>
    </lineage>
</organism>
<accession>A0AAU9JLF8</accession>
<protein>
    <submittedName>
        <fullName evidence="1">Uncharacterized protein</fullName>
    </submittedName>
</protein>